<dbReference type="PATRIC" id="fig|761659.10.peg.3038"/>
<sequence length="284" mass="31397">MCRAHTEGRAGPGMHVPDQRFHAMPTGHFAIGDLSFSFEGSLEELAHCQEIVREIERAEHRLRRASGAEEVVVIYDQDLEGERGTFDKMRLRAYDDDHNYTLDLGVTDTNPLGIYVGYDQNIEVYDRDAGEAWQITPEGDPVQPDADTSEANRREEPTAREADASRGPSSSSTQSTEPASSEGPSQAEIDRAAEVLLTRVRQQPSEQRVGETTIPDGPLGEKLLGFATYCGRDEGYLNRVLDVKSVSGIGELTVGQVPDVLAMIKDEETLRQNESFEPDTDLPF</sequence>
<protein>
    <submittedName>
        <fullName evidence="2">Uncharacterized protein</fullName>
    </submittedName>
</protein>
<reference evidence="3" key="2">
    <citation type="submission" date="2010-04" db="EMBL/GenBank/DDBJ databases">
        <title>Genome sequence of Salinibacter ruber M8.</title>
        <authorList>
            <consortium name="Genoscope"/>
        </authorList>
    </citation>
    <scope>NUCLEOTIDE SEQUENCE [LARGE SCALE GENOMIC DNA]</scope>
    <source>
        <strain evidence="3">M8</strain>
    </source>
</reference>
<evidence type="ECO:0000313" key="3">
    <source>
        <dbReference type="Proteomes" id="UP000000933"/>
    </source>
</evidence>
<feature type="compositionally biased region" description="Basic and acidic residues" evidence="1">
    <location>
        <begin position="150"/>
        <end position="164"/>
    </location>
</feature>
<gene>
    <name evidence="2" type="ordered locus">SRM_02783</name>
</gene>
<dbReference type="AlphaFoldDB" id="D5HCE9"/>
<dbReference type="EMBL" id="FP565814">
    <property type="protein sequence ID" value="CBH25704.1"/>
    <property type="molecule type" value="Genomic_DNA"/>
</dbReference>
<evidence type="ECO:0000256" key="1">
    <source>
        <dbReference type="SAM" id="MobiDB-lite"/>
    </source>
</evidence>
<evidence type="ECO:0000313" key="2">
    <source>
        <dbReference type="EMBL" id="CBH25704.1"/>
    </source>
</evidence>
<organism evidence="2 3">
    <name type="scientific">Salinibacter ruber (strain M8)</name>
    <dbReference type="NCBI Taxonomy" id="761659"/>
    <lineage>
        <taxon>Bacteria</taxon>
        <taxon>Pseudomonadati</taxon>
        <taxon>Rhodothermota</taxon>
        <taxon>Rhodothermia</taxon>
        <taxon>Rhodothermales</taxon>
        <taxon>Salinibacteraceae</taxon>
        <taxon>Salinibacter</taxon>
    </lineage>
</organism>
<reference evidence="2 3" key="1">
    <citation type="journal article" date="2010" name="ISME J.">
        <title>Fine-scale evolution: genomic, phenotypic and ecological differentiation in two coexisting Salinibacter ruber strains.</title>
        <authorList>
            <person name="Pena A."/>
            <person name="Teeling H."/>
            <person name="Huerta-Cepas J."/>
            <person name="Santos F."/>
            <person name="Yarza P."/>
            <person name="Brito-Echeverria J."/>
            <person name="Lucio M."/>
            <person name="Schmitt-Kopplin P."/>
            <person name="Meseguer I."/>
            <person name="Schenowitz C."/>
            <person name="Dossat C."/>
            <person name="Barbe V."/>
            <person name="Dopazo J."/>
            <person name="Rossello-Mora R."/>
            <person name="Schuler M."/>
            <person name="Glockner F.O."/>
            <person name="Amann R."/>
            <person name="Gabaldon T."/>
            <person name="Anton J."/>
        </authorList>
    </citation>
    <scope>NUCLEOTIDE SEQUENCE [LARGE SCALE GENOMIC DNA]</scope>
    <source>
        <strain evidence="2 3">M8</strain>
    </source>
</reference>
<name>D5HCE9_SALRM</name>
<proteinExistence type="predicted"/>
<dbReference type="HOGENOM" id="CLU_1037823_0_0_10"/>
<dbReference type="Proteomes" id="UP000000933">
    <property type="component" value="Chromosome"/>
</dbReference>
<feature type="region of interest" description="Disordered" evidence="1">
    <location>
        <begin position="134"/>
        <end position="187"/>
    </location>
</feature>
<dbReference type="KEGG" id="srm:SRM_02783"/>
<feature type="compositionally biased region" description="Low complexity" evidence="1">
    <location>
        <begin position="165"/>
        <end position="182"/>
    </location>
</feature>
<accession>D5HCE9</accession>